<feature type="region of interest" description="Disordered" evidence="1">
    <location>
        <begin position="89"/>
        <end position="117"/>
    </location>
</feature>
<organism evidence="2 3">
    <name type="scientific">Hydnum rufescens UP504</name>
    <dbReference type="NCBI Taxonomy" id="1448309"/>
    <lineage>
        <taxon>Eukaryota</taxon>
        <taxon>Fungi</taxon>
        <taxon>Dikarya</taxon>
        <taxon>Basidiomycota</taxon>
        <taxon>Agaricomycotina</taxon>
        <taxon>Agaricomycetes</taxon>
        <taxon>Cantharellales</taxon>
        <taxon>Hydnaceae</taxon>
        <taxon>Hydnum</taxon>
    </lineage>
</organism>
<dbReference type="AlphaFoldDB" id="A0A9P6APW5"/>
<keyword evidence="3" id="KW-1185">Reference proteome</keyword>
<comment type="caution">
    <text evidence="2">The sequence shown here is derived from an EMBL/GenBank/DDBJ whole genome shotgun (WGS) entry which is preliminary data.</text>
</comment>
<evidence type="ECO:0000313" key="3">
    <source>
        <dbReference type="Proteomes" id="UP000886523"/>
    </source>
</evidence>
<evidence type="ECO:0000256" key="1">
    <source>
        <dbReference type="SAM" id="MobiDB-lite"/>
    </source>
</evidence>
<name>A0A9P6APW5_9AGAM</name>
<proteinExistence type="predicted"/>
<accession>A0A9P6APW5</accession>
<dbReference type="Proteomes" id="UP000886523">
    <property type="component" value="Unassembled WGS sequence"/>
</dbReference>
<protein>
    <submittedName>
        <fullName evidence="2">Uncharacterized protein</fullName>
    </submittedName>
</protein>
<gene>
    <name evidence="2" type="ORF">BS47DRAFT_1365092</name>
</gene>
<sequence length="367" mass="41240">MHYNWPKIEYLGGMKLKVFIIYLYEACAALIGRSFEPGKSGIEQYPHIYLEAPKASATHPPGRVCGTVRMTPATPASVGVVILDFLPPPNSPSEEHTDKARAKYGGARSHPGPQPLRIPNPYNDESSTALHTRFGGFFLPPFEECTDNIHHEIWECTAAQTPTCNLYDNETRMAPHTRFGGDLTLQYPTDECTNQMQGEMQDATHPPKWNTQTMPTPKYGSVLPPKTQTLDHPQVIQQWIKYDATHPPKWVLSPYAKPHPKPAQMKAKAKYGRTQAPESPAPNTHGDRHDKLNMIPYAAAAGLFSHHETSPAQEYIDKAQGEIWVHTQPPKTTLKHLYTTTNRIQCHMPALAGVWQQRAPRRKATYE</sequence>
<dbReference type="EMBL" id="MU129030">
    <property type="protein sequence ID" value="KAF9509711.1"/>
    <property type="molecule type" value="Genomic_DNA"/>
</dbReference>
<reference evidence="2" key="1">
    <citation type="journal article" date="2020" name="Nat. Commun.">
        <title>Large-scale genome sequencing of mycorrhizal fungi provides insights into the early evolution of symbiotic traits.</title>
        <authorList>
            <person name="Miyauchi S."/>
            <person name="Kiss E."/>
            <person name="Kuo A."/>
            <person name="Drula E."/>
            <person name="Kohler A."/>
            <person name="Sanchez-Garcia M."/>
            <person name="Morin E."/>
            <person name="Andreopoulos B."/>
            <person name="Barry K.W."/>
            <person name="Bonito G."/>
            <person name="Buee M."/>
            <person name="Carver A."/>
            <person name="Chen C."/>
            <person name="Cichocki N."/>
            <person name="Clum A."/>
            <person name="Culley D."/>
            <person name="Crous P.W."/>
            <person name="Fauchery L."/>
            <person name="Girlanda M."/>
            <person name="Hayes R.D."/>
            <person name="Keri Z."/>
            <person name="LaButti K."/>
            <person name="Lipzen A."/>
            <person name="Lombard V."/>
            <person name="Magnuson J."/>
            <person name="Maillard F."/>
            <person name="Murat C."/>
            <person name="Nolan M."/>
            <person name="Ohm R.A."/>
            <person name="Pangilinan J."/>
            <person name="Pereira M.F."/>
            <person name="Perotto S."/>
            <person name="Peter M."/>
            <person name="Pfister S."/>
            <person name="Riley R."/>
            <person name="Sitrit Y."/>
            <person name="Stielow J.B."/>
            <person name="Szollosi G."/>
            <person name="Zifcakova L."/>
            <person name="Stursova M."/>
            <person name="Spatafora J.W."/>
            <person name="Tedersoo L."/>
            <person name="Vaario L.M."/>
            <person name="Yamada A."/>
            <person name="Yan M."/>
            <person name="Wang P."/>
            <person name="Xu J."/>
            <person name="Bruns T."/>
            <person name="Baldrian P."/>
            <person name="Vilgalys R."/>
            <person name="Dunand C."/>
            <person name="Henrissat B."/>
            <person name="Grigoriev I.V."/>
            <person name="Hibbett D."/>
            <person name="Nagy L.G."/>
            <person name="Martin F.M."/>
        </authorList>
    </citation>
    <scope>NUCLEOTIDE SEQUENCE</scope>
    <source>
        <strain evidence="2">UP504</strain>
    </source>
</reference>
<evidence type="ECO:0000313" key="2">
    <source>
        <dbReference type="EMBL" id="KAF9509711.1"/>
    </source>
</evidence>